<dbReference type="EnsemblFungi" id="PTTG_08044-t43_1">
    <property type="protein sequence ID" value="PTTG_08044-t43_1-p1"/>
    <property type="gene ID" value="PTTG_08044"/>
</dbReference>
<keyword evidence="1" id="KW-0175">Coiled coil</keyword>
<proteinExistence type="predicted"/>
<evidence type="ECO:0000256" key="1">
    <source>
        <dbReference type="SAM" id="Coils"/>
    </source>
</evidence>
<reference evidence="3" key="2">
    <citation type="submission" date="2016-05" db="EMBL/GenBank/DDBJ databases">
        <title>Comparative analysis highlights variable genome content of wheat rusts and divergence of the mating loci.</title>
        <authorList>
            <person name="Cuomo C.A."/>
            <person name="Bakkeren G."/>
            <person name="Szabo L."/>
            <person name="Khalil H."/>
            <person name="Joly D."/>
            <person name="Goldberg J."/>
            <person name="Young S."/>
            <person name="Zeng Q."/>
            <person name="Fellers J."/>
        </authorList>
    </citation>
    <scope>NUCLEOTIDE SEQUENCE [LARGE SCALE GENOMIC DNA]</scope>
    <source>
        <strain evidence="3">1-1 BBBD Race 1</strain>
    </source>
</reference>
<accession>A0A180GHC0</accession>
<feature type="compositionally biased region" description="Polar residues" evidence="2">
    <location>
        <begin position="324"/>
        <end position="341"/>
    </location>
</feature>
<feature type="region of interest" description="Disordered" evidence="2">
    <location>
        <begin position="1"/>
        <end position="32"/>
    </location>
</feature>
<reference evidence="4" key="4">
    <citation type="submission" date="2025-05" db="UniProtKB">
        <authorList>
            <consortium name="EnsemblFungi"/>
        </authorList>
    </citation>
    <scope>IDENTIFICATION</scope>
    <source>
        <strain evidence="4">isolate 1-1 / race 1 (BBBD)</strain>
    </source>
</reference>
<reference evidence="3" key="1">
    <citation type="submission" date="2009-11" db="EMBL/GenBank/DDBJ databases">
        <authorList>
            <consortium name="The Broad Institute Genome Sequencing Platform"/>
            <person name="Ward D."/>
            <person name="Feldgarden M."/>
            <person name="Earl A."/>
            <person name="Young S.K."/>
            <person name="Zeng Q."/>
            <person name="Koehrsen M."/>
            <person name="Alvarado L."/>
            <person name="Berlin A."/>
            <person name="Bochicchio J."/>
            <person name="Borenstein D."/>
            <person name="Chapman S.B."/>
            <person name="Chen Z."/>
            <person name="Engels R."/>
            <person name="Freedman E."/>
            <person name="Gellesch M."/>
            <person name="Goldberg J."/>
            <person name="Griggs A."/>
            <person name="Gujja S."/>
            <person name="Heilman E."/>
            <person name="Heiman D."/>
            <person name="Hepburn T."/>
            <person name="Howarth C."/>
            <person name="Jen D."/>
            <person name="Larson L."/>
            <person name="Lewis B."/>
            <person name="Mehta T."/>
            <person name="Park D."/>
            <person name="Pearson M."/>
            <person name="Roberts A."/>
            <person name="Saif S."/>
            <person name="Shea T."/>
            <person name="Shenoy N."/>
            <person name="Sisk P."/>
            <person name="Stolte C."/>
            <person name="Sykes S."/>
            <person name="Thomson T."/>
            <person name="Walk T."/>
            <person name="White J."/>
            <person name="Yandava C."/>
            <person name="Izard J."/>
            <person name="Baranova O.V."/>
            <person name="Blanton J.M."/>
            <person name="Tanner A.C."/>
            <person name="Dewhirst F.E."/>
            <person name="Haas B."/>
            <person name="Nusbaum C."/>
            <person name="Birren B."/>
        </authorList>
    </citation>
    <scope>NUCLEOTIDE SEQUENCE [LARGE SCALE GENOMIC DNA]</scope>
    <source>
        <strain evidence="3">1-1 BBBD Race 1</strain>
    </source>
</reference>
<dbReference type="VEuPathDB" id="FungiDB:PTTG_08044"/>
<keyword evidence="5" id="KW-1185">Reference proteome</keyword>
<dbReference type="Proteomes" id="UP000005240">
    <property type="component" value="Unassembled WGS sequence"/>
</dbReference>
<evidence type="ECO:0000313" key="5">
    <source>
        <dbReference type="Proteomes" id="UP000005240"/>
    </source>
</evidence>
<name>A0A180GHC0_PUCT1</name>
<organism evidence="3">
    <name type="scientific">Puccinia triticina (isolate 1-1 / race 1 (BBBD))</name>
    <name type="common">Brown leaf rust fungus</name>
    <dbReference type="NCBI Taxonomy" id="630390"/>
    <lineage>
        <taxon>Eukaryota</taxon>
        <taxon>Fungi</taxon>
        <taxon>Dikarya</taxon>
        <taxon>Basidiomycota</taxon>
        <taxon>Pucciniomycotina</taxon>
        <taxon>Pucciniomycetes</taxon>
        <taxon>Pucciniales</taxon>
        <taxon>Pucciniaceae</taxon>
        <taxon>Puccinia</taxon>
    </lineage>
</organism>
<gene>
    <name evidence="3" type="ORF">PTTG_08044</name>
</gene>
<evidence type="ECO:0000256" key="2">
    <source>
        <dbReference type="SAM" id="MobiDB-lite"/>
    </source>
</evidence>
<feature type="compositionally biased region" description="Polar residues" evidence="2">
    <location>
        <begin position="370"/>
        <end position="386"/>
    </location>
</feature>
<reference evidence="4 5" key="3">
    <citation type="journal article" date="2017" name="G3 (Bethesda)">
        <title>Comparative analysis highlights variable genome content of wheat rusts and divergence of the mating loci.</title>
        <authorList>
            <person name="Cuomo C.A."/>
            <person name="Bakkeren G."/>
            <person name="Khalil H.B."/>
            <person name="Panwar V."/>
            <person name="Joly D."/>
            <person name="Linning R."/>
            <person name="Sakthikumar S."/>
            <person name="Song X."/>
            <person name="Adiconis X."/>
            <person name="Fan L."/>
            <person name="Goldberg J.M."/>
            <person name="Levin J.Z."/>
            <person name="Young S."/>
            <person name="Zeng Q."/>
            <person name="Anikster Y."/>
            <person name="Bruce M."/>
            <person name="Wang M."/>
            <person name="Yin C."/>
            <person name="McCallum B."/>
            <person name="Szabo L.J."/>
            <person name="Hulbert S."/>
            <person name="Chen X."/>
            <person name="Fellers J.P."/>
        </authorList>
    </citation>
    <scope>NUCLEOTIDE SEQUENCE</scope>
    <source>
        <strain evidence="5">Isolate 1-1 / race 1 (BBBD)</strain>
        <strain evidence="4">isolate 1-1 / race 1 (BBBD)</strain>
    </source>
</reference>
<dbReference type="AlphaFoldDB" id="A0A180GHC0"/>
<protein>
    <submittedName>
        <fullName evidence="3 4">Uncharacterized protein</fullName>
    </submittedName>
</protein>
<feature type="region of interest" description="Disordered" evidence="2">
    <location>
        <begin position="322"/>
        <end position="425"/>
    </location>
</feature>
<sequence length="559" mass="62556">MPRDSTPYDRKAVRTSARLGGNRLQIEPAAPDPLVGESTVESILKRCETQINQKVDSITARLTSLEKWKRELDQAQQSNSQSGNSLTKNEIRDEVNSYIRQAIHEYQNSFRREIEEAVALKRYATNSDLGNQIQHLSESAKAQTAHVSSIFETGRLELQGSLAERIKEVRDEITDNQKTVQKKLEGVELRASRLEELAKEYGQKLERQNQIFETSTNDQGQITQAHVDQIELVLNQKFQHTIISANEELKAKGEEYTNRLFSNTQSSLEDVSTSFQVKLDFQDEAMRSQLQGMNGKLQDAMKRISDLEEKVMYQPANTFLPKKTIQQSKSPLENCGTASGTRRTDANTGDEMGIDISDNEAEPQEPPVANNPQAASSSDITDNKAQPQEPPVMNNPQAASSSRLPSHSSPLKNPGTASGTRRNRVKILSLSQNCKQVDLRTEAEKHDDQVLNRAMQLFLYYLAQQKQSKYPPLPQPTGNDVSSLKNLKPIDNLLQNGTYILDEYASLGPNAPYLISSEEVQRIGTKPDAESQSIKLSSNIDPIPADSDIPNPFNLLFYV</sequence>
<feature type="compositionally biased region" description="Basic and acidic residues" evidence="2">
    <location>
        <begin position="1"/>
        <end position="12"/>
    </location>
</feature>
<dbReference type="OrthoDB" id="2506944at2759"/>
<feature type="compositionally biased region" description="Low complexity" evidence="2">
    <location>
        <begin position="400"/>
        <end position="411"/>
    </location>
</feature>
<dbReference type="EMBL" id="ADAS02000082">
    <property type="protein sequence ID" value="OAV91363.1"/>
    <property type="molecule type" value="Genomic_DNA"/>
</dbReference>
<feature type="coiled-coil region" evidence="1">
    <location>
        <begin position="177"/>
        <end position="211"/>
    </location>
</feature>
<evidence type="ECO:0000313" key="4">
    <source>
        <dbReference type="EnsemblFungi" id="PTTG_08044-t43_1-p1"/>
    </source>
</evidence>
<evidence type="ECO:0000313" key="3">
    <source>
        <dbReference type="EMBL" id="OAV91363.1"/>
    </source>
</evidence>